<proteinExistence type="predicted"/>
<reference evidence="1" key="1">
    <citation type="journal article" date="2014" name="Front. Microbiol.">
        <title>High frequency of phylogenetically diverse reductive dehalogenase-homologous genes in deep subseafloor sedimentary metagenomes.</title>
        <authorList>
            <person name="Kawai M."/>
            <person name="Futagami T."/>
            <person name="Toyoda A."/>
            <person name="Takaki Y."/>
            <person name="Nishi S."/>
            <person name="Hori S."/>
            <person name="Arai W."/>
            <person name="Tsubouchi T."/>
            <person name="Morono Y."/>
            <person name="Uchiyama I."/>
            <person name="Ito T."/>
            <person name="Fujiyama A."/>
            <person name="Inagaki F."/>
            <person name="Takami H."/>
        </authorList>
    </citation>
    <scope>NUCLEOTIDE SEQUENCE</scope>
    <source>
        <strain evidence="1">Expedition CK06-06</strain>
    </source>
</reference>
<dbReference type="AlphaFoldDB" id="X0YE41"/>
<protein>
    <submittedName>
        <fullName evidence="1">Uncharacterized protein</fullName>
    </submittedName>
</protein>
<comment type="caution">
    <text evidence="1">The sequence shown here is derived from an EMBL/GenBank/DDBJ whole genome shotgun (WGS) entry which is preliminary data.</text>
</comment>
<gene>
    <name evidence="1" type="ORF">S01H1_80147</name>
</gene>
<evidence type="ECO:0000313" key="1">
    <source>
        <dbReference type="EMBL" id="GAG45507.1"/>
    </source>
</evidence>
<accession>X0YE41</accession>
<sequence>VLNASATFTFPVIGQSAENYTIPGGATYNTATSSEMMVPTIGYMQDAETALTYLTDYNADLSNNMNPIFSLFQRPAYAVENGIFTAGGAMSAYQPDDTLLNKFLDETQTDHILKLLDLDGNWYRLILPDVIYTQLSDPVSGPTAHIHAYTFSAGYDGVTTARIERSV</sequence>
<organism evidence="1">
    <name type="scientific">marine sediment metagenome</name>
    <dbReference type="NCBI Taxonomy" id="412755"/>
    <lineage>
        <taxon>unclassified sequences</taxon>
        <taxon>metagenomes</taxon>
        <taxon>ecological metagenomes</taxon>
    </lineage>
</organism>
<dbReference type="Pfam" id="PF18906">
    <property type="entry name" value="Phage_tube_2"/>
    <property type="match status" value="1"/>
</dbReference>
<feature type="non-terminal residue" evidence="1">
    <location>
        <position position="1"/>
    </location>
</feature>
<dbReference type="EMBL" id="BARS01054090">
    <property type="protein sequence ID" value="GAG45507.1"/>
    <property type="molecule type" value="Genomic_DNA"/>
</dbReference>
<name>X0YE41_9ZZZZ</name>
<dbReference type="InterPro" id="IPR044000">
    <property type="entry name" value="Phage_tube_2"/>
</dbReference>